<evidence type="ECO:0000256" key="11">
    <source>
        <dbReference type="ARBA" id="ARBA00037969"/>
    </source>
</evidence>
<evidence type="ECO:0000256" key="12">
    <source>
        <dbReference type="ARBA" id="ARBA00049117"/>
    </source>
</evidence>
<keyword evidence="8" id="KW-0472">Membrane</keyword>
<evidence type="ECO:0000256" key="8">
    <source>
        <dbReference type="ARBA" id="ARBA00023136"/>
    </source>
</evidence>
<dbReference type="GO" id="GO:0046872">
    <property type="term" value="F:metal ion binding"/>
    <property type="evidence" value="ECO:0007669"/>
    <property type="project" value="UniProtKB-KW"/>
</dbReference>
<evidence type="ECO:0000256" key="1">
    <source>
        <dbReference type="ARBA" id="ARBA00004342"/>
    </source>
</evidence>
<evidence type="ECO:0000256" key="4">
    <source>
        <dbReference type="ARBA" id="ARBA00022741"/>
    </source>
</evidence>
<keyword evidence="3" id="KW-0479">Metal-binding</keyword>
<evidence type="ECO:0000313" key="14">
    <source>
        <dbReference type="Proteomes" id="UP001215280"/>
    </source>
</evidence>
<dbReference type="SMART" id="SM00175">
    <property type="entry name" value="RAB"/>
    <property type="match status" value="1"/>
</dbReference>
<dbReference type="SMART" id="SM00173">
    <property type="entry name" value="RAS"/>
    <property type="match status" value="1"/>
</dbReference>
<dbReference type="GO" id="GO:0007165">
    <property type="term" value="P:signal transduction"/>
    <property type="evidence" value="ECO:0007669"/>
    <property type="project" value="InterPro"/>
</dbReference>
<dbReference type="SMART" id="SM00174">
    <property type="entry name" value="RHO"/>
    <property type="match status" value="1"/>
</dbReference>
<dbReference type="PRINTS" id="PR00449">
    <property type="entry name" value="RASTRNSFRMNG"/>
</dbReference>
<organism evidence="13 14">
    <name type="scientific">Mycena maculata</name>
    <dbReference type="NCBI Taxonomy" id="230809"/>
    <lineage>
        <taxon>Eukaryota</taxon>
        <taxon>Fungi</taxon>
        <taxon>Dikarya</taxon>
        <taxon>Basidiomycota</taxon>
        <taxon>Agaricomycotina</taxon>
        <taxon>Agaricomycetes</taxon>
        <taxon>Agaricomycetidae</taxon>
        <taxon>Agaricales</taxon>
        <taxon>Marasmiineae</taxon>
        <taxon>Mycenaceae</taxon>
        <taxon>Mycena</taxon>
    </lineage>
</organism>
<comment type="catalytic activity">
    <reaction evidence="12">
        <text>GTP + H2O = GDP + phosphate + H(+)</text>
        <dbReference type="Rhea" id="RHEA:19669"/>
        <dbReference type="ChEBI" id="CHEBI:15377"/>
        <dbReference type="ChEBI" id="CHEBI:15378"/>
        <dbReference type="ChEBI" id="CHEBI:37565"/>
        <dbReference type="ChEBI" id="CHEBI:43474"/>
        <dbReference type="ChEBI" id="CHEBI:58189"/>
    </reaction>
    <physiologicalReaction direction="left-to-right" evidence="12">
        <dbReference type="Rhea" id="RHEA:19670"/>
    </physiologicalReaction>
</comment>
<evidence type="ECO:0000256" key="3">
    <source>
        <dbReference type="ARBA" id="ARBA00022723"/>
    </source>
</evidence>
<dbReference type="GO" id="GO:0005525">
    <property type="term" value="F:GTP binding"/>
    <property type="evidence" value="ECO:0007669"/>
    <property type="project" value="UniProtKB-KW"/>
</dbReference>
<proteinExistence type="inferred from homology"/>
<dbReference type="GO" id="GO:0003924">
    <property type="term" value="F:GTPase activity"/>
    <property type="evidence" value="ECO:0007669"/>
    <property type="project" value="InterPro"/>
</dbReference>
<evidence type="ECO:0000256" key="9">
    <source>
        <dbReference type="ARBA" id="ARBA00023288"/>
    </source>
</evidence>
<comment type="similarity">
    <text evidence="11">Belongs to the small GTPase superfamily. Rheb family.</text>
</comment>
<comment type="subcellular location">
    <subcellularLocation>
        <location evidence="1">Cell membrane</location>
        <topology evidence="1">Lipid-anchor</topology>
        <orientation evidence="1">Cytoplasmic side</orientation>
    </subcellularLocation>
</comment>
<evidence type="ECO:0000256" key="5">
    <source>
        <dbReference type="ARBA" id="ARBA00022801"/>
    </source>
</evidence>
<dbReference type="Pfam" id="PF00071">
    <property type="entry name" value="Ras"/>
    <property type="match status" value="1"/>
</dbReference>
<keyword evidence="7" id="KW-0342">GTP-binding</keyword>
<dbReference type="EMBL" id="JARJLG010000107">
    <property type="protein sequence ID" value="KAJ7744483.1"/>
    <property type="molecule type" value="Genomic_DNA"/>
</dbReference>
<evidence type="ECO:0000256" key="6">
    <source>
        <dbReference type="ARBA" id="ARBA00022842"/>
    </source>
</evidence>
<dbReference type="PANTHER" id="PTHR24070">
    <property type="entry name" value="RAS, DI-RAS, AND RHEB FAMILY MEMBERS OF SMALL GTPASE SUPERFAMILY"/>
    <property type="match status" value="1"/>
</dbReference>
<evidence type="ECO:0000256" key="10">
    <source>
        <dbReference type="ARBA" id="ARBA00023289"/>
    </source>
</evidence>
<comment type="caution">
    <text evidence="13">The sequence shown here is derived from an EMBL/GenBank/DDBJ whole genome shotgun (WGS) entry which is preliminary data.</text>
</comment>
<keyword evidence="2" id="KW-0488">Methylation</keyword>
<keyword evidence="14" id="KW-1185">Reference proteome</keyword>
<evidence type="ECO:0000256" key="7">
    <source>
        <dbReference type="ARBA" id="ARBA00023134"/>
    </source>
</evidence>
<evidence type="ECO:0000313" key="13">
    <source>
        <dbReference type="EMBL" id="KAJ7744483.1"/>
    </source>
</evidence>
<dbReference type="InterPro" id="IPR005225">
    <property type="entry name" value="Small_GTP-bd"/>
</dbReference>
<name>A0AAD7IJS7_9AGAR</name>
<sequence length="186" mass="20706">MAANKRRIAVLGSRSVGKSSLIIQYCQNEFVESYYPTIESTFAKTVPFKNAEYECEIIDTAGQDEFSILNSKHAIGIHGYVLVYSISSRNSFDMIQIVYDKIIDFCGVTNIPCVIVGSKSDLDKTGRQVKFDEGQKLAKANETAFVETSAKDNTNVAKVFELCLGEIEKRTPNNQAEPPVNRCLIM</sequence>
<dbReference type="Proteomes" id="UP001215280">
    <property type="component" value="Unassembled WGS sequence"/>
</dbReference>
<dbReference type="SUPFAM" id="SSF52540">
    <property type="entry name" value="P-loop containing nucleoside triphosphate hydrolases"/>
    <property type="match status" value="1"/>
</dbReference>
<dbReference type="PROSITE" id="PS51420">
    <property type="entry name" value="RHO"/>
    <property type="match status" value="1"/>
</dbReference>
<dbReference type="InterPro" id="IPR027417">
    <property type="entry name" value="P-loop_NTPase"/>
</dbReference>
<accession>A0AAD7IJS7</accession>
<dbReference type="InterPro" id="IPR001806">
    <property type="entry name" value="Small_GTPase"/>
</dbReference>
<keyword evidence="6" id="KW-0460">Magnesium</keyword>
<gene>
    <name evidence="13" type="ORF">DFH07DRAFT_834475</name>
</gene>
<dbReference type="InterPro" id="IPR020849">
    <property type="entry name" value="Small_GTPase_Ras-type"/>
</dbReference>
<keyword evidence="10" id="KW-0636">Prenylation</keyword>
<keyword evidence="4" id="KW-0547">Nucleotide-binding</keyword>
<dbReference type="GO" id="GO:0005886">
    <property type="term" value="C:plasma membrane"/>
    <property type="evidence" value="ECO:0007669"/>
    <property type="project" value="UniProtKB-SubCell"/>
</dbReference>
<dbReference type="NCBIfam" id="TIGR00231">
    <property type="entry name" value="small_GTP"/>
    <property type="match status" value="1"/>
</dbReference>
<dbReference type="FunFam" id="3.40.50.300:FF:000273">
    <property type="entry name" value="GTP-binding protein Rheb homolog"/>
    <property type="match status" value="1"/>
</dbReference>
<evidence type="ECO:0000256" key="2">
    <source>
        <dbReference type="ARBA" id="ARBA00022481"/>
    </source>
</evidence>
<dbReference type="PROSITE" id="PS51421">
    <property type="entry name" value="RAS"/>
    <property type="match status" value="1"/>
</dbReference>
<dbReference type="Gene3D" id="3.40.50.300">
    <property type="entry name" value="P-loop containing nucleotide triphosphate hydrolases"/>
    <property type="match status" value="1"/>
</dbReference>
<keyword evidence="9" id="KW-0449">Lipoprotein</keyword>
<keyword evidence="5" id="KW-0378">Hydrolase</keyword>
<dbReference type="AlphaFoldDB" id="A0AAD7IJS7"/>
<dbReference type="PROSITE" id="PS51419">
    <property type="entry name" value="RAB"/>
    <property type="match status" value="1"/>
</dbReference>
<reference evidence="13" key="1">
    <citation type="submission" date="2023-03" db="EMBL/GenBank/DDBJ databases">
        <title>Massive genome expansion in bonnet fungi (Mycena s.s.) driven by repeated elements and novel gene families across ecological guilds.</title>
        <authorList>
            <consortium name="Lawrence Berkeley National Laboratory"/>
            <person name="Harder C.B."/>
            <person name="Miyauchi S."/>
            <person name="Viragh M."/>
            <person name="Kuo A."/>
            <person name="Thoen E."/>
            <person name="Andreopoulos B."/>
            <person name="Lu D."/>
            <person name="Skrede I."/>
            <person name="Drula E."/>
            <person name="Henrissat B."/>
            <person name="Morin E."/>
            <person name="Kohler A."/>
            <person name="Barry K."/>
            <person name="LaButti K."/>
            <person name="Morin E."/>
            <person name="Salamov A."/>
            <person name="Lipzen A."/>
            <person name="Mereny Z."/>
            <person name="Hegedus B."/>
            <person name="Baldrian P."/>
            <person name="Stursova M."/>
            <person name="Weitz H."/>
            <person name="Taylor A."/>
            <person name="Grigoriev I.V."/>
            <person name="Nagy L.G."/>
            <person name="Martin F."/>
            <person name="Kauserud H."/>
        </authorList>
    </citation>
    <scope>NUCLEOTIDE SEQUENCE</scope>
    <source>
        <strain evidence="13">CBHHK188m</strain>
    </source>
</reference>
<protein>
    <submittedName>
        <fullName evidence="13">Small GTPase superfamily</fullName>
    </submittedName>
</protein>